<feature type="binding site" evidence="10">
    <location>
        <position position="180"/>
    </location>
    <ligand>
        <name>substrate</name>
    </ligand>
</feature>
<dbReference type="PANTHER" id="PTHR11067">
    <property type="entry name" value="INOSINE TRIPHOSPHATE PYROPHOSPHATASE/HAM1 PROTEIN"/>
    <property type="match status" value="1"/>
</dbReference>
<evidence type="ECO:0000256" key="9">
    <source>
        <dbReference type="ARBA" id="ARBA00052017"/>
    </source>
</evidence>
<dbReference type="GO" id="GO:0036220">
    <property type="term" value="F:ITP diphosphatase activity"/>
    <property type="evidence" value="ECO:0007669"/>
    <property type="project" value="UniProtKB-UniRule"/>
</dbReference>
<comment type="catalytic activity">
    <reaction evidence="10">
        <text>ITP + H2O = IMP + diphosphate + H(+)</text>
        <dbReference type="Rhea" id="RHEA:29399"/>
        <dbReference type="ChEBI" id="CHEBI:15377"/>
        <dbReference type="ChEBI" id="CHEBI:15378"/>
        <dbReference type="ChEBI" id="CHEBI:33019"/>
        <dbReference type="ChEBI" id="CHEBI:58053"/>
        <dbReference type="ChEBI" id="CHEBI:61402"/>
        <dbReference type="EC" id="3.6.1.66"/>
    </reaction>
</comment>
<dbReference type="PANTHER" id="PTHR11067:SF9">
    <property type="entry name" value="INOSINE TRIPHOSPHATE PYROPHOSPHATASE"/>
    <property type="match status" value="1"/>
</dbReference>
<comment type="catalytic activity">
    <reaction evidence="9 10">
        <text>XTP + H2O = XMP + diphosphate + H(+)</text>
        <dbReference type="Rhea" id="RHEA:28610"/>
        <dbReference type="ChEBI" id="CHEBI:15377"/>
        <dbReference type="ChEBI" id="CHEBI:15378"/>
        <dbReference type="ChEBI" id="CHEBI:33019"/>
        <dbReference type="ChEBI" id="CHEBI:57464"/>
        <dbReference type="ChEBI" id="CHEBI:61314"/>
        <dbReference type="EC" id="3.6.1.66"/>
    </reaction>
</comment>
<dbReference type="InterPro" id="IPR029001">
    <property type="entry name" value="ITPase-like_fam"/>
</dbReference>
<keyword evidence="3 10" id="KW-0479">Metal-binding</keyword>
<dbReference type="STRING" id="414048.SAMN04489864_11154"/>
<comment type="function">
    <text evidence="10">Pyrophosphatase that catalyzes the hydrolysis of nucleoside triphosphates to their monophosphate derivatives, with a high preference for the non-canonical purine nucleotides XTP (xanthosine triphosphate), dITP (deoxyinosine triphosphate) and ITP. Seems to function as a house-cleaning enzyme that removes non-canonical purine nucleotides from the nucleotide pool, thus preventing their incorporation into DNA/RNA and avoiding chromosomal lesions.</text>
</comment>
<dbReference type="GO" id="GO:0017111">
    <property type="term" value="F:ribonucleoside triphosphate phosphatase activity"/>
    <property type="evidence" value="ECO:0007669"/>
    <property type="project" value="InterPro"/>
</dbReference>
<proteinExistence type="inferred from homology"/>
<keyword evidence="4 10" id="KW-0547">Nucleotide-binding</keyword>
<protein>
    <recommendedName>
        <fullName evidence="10">dITP/XTP pyrophosphatase</fullName>
        <ecNumber evidence="10">3.6.1.66</ecNumber>
    </recommendedName>
    <alternativeName>
        <fullName evidence="10">Non-canonical purine NTP pyrophosphatase</fullName>
    </alternativeName>
    <alternativeName>
        <fullName evidence="10">Non-standard purine NTP pyrophosphatase</fullName>
    </alternativeName>
    <alternativeName>
        <fullName evidence="10">Nucleoside-triphosphate diphosphatase</fullName>
    </alternativeName>
    <alternativeName>
        <fullName evidence="10">Nucleoside-triphosphate pyrophosphatase</fullName>
        <shortName evidence="10">NTPase</shortName>
    </alternativeName>
</protein>
<keyword evidence="5 10" id="KW-0378">Hydrolase</keyword>
<evidence type="ECO:0000256" key="6">
    <source>
        <dbReference type="ARBA" id="ARBA00022842"/>
    </source>
</evidence>
<dbReference type="AlphaFoldDB" id="A0A1I2ZSL6"/>
<feature type="binding site" evidence="10">
    <location>
        <begin position="17"/>
        <end position="22"/>
    </location>
    <ligand>
        <name>substrate</name>
    </ligand>
</feature>
<sequence>MDKPATVKIMERLVFATNNLKKTAEVKALLSSDYEVLNLSDIGCLVDIPETGNSFAENATLKSSYVVMNYQINCFADDSGLEVEALNNEPGIYSARYSGSRGDEVNLNYLLAKMEGIENRRARFKTVISLIQDGENHLFEGVINGVLRTQPSGTMGFGYDPIFQPDGYTETFAQMTLAQKNEISHRAIAMQKLITFLKSNPSLRGA</sequence>
<dbReference type="NCBIfam" id="TIGR00042">
    <property type="entry name" value="RdgB/HAM1 family non-canonical purine NTP pyrophosphatase"/>
    <property type="match status" value="1"/>
</dbReference>
<comment type="catalytic activity">
    <reaction evidence="8 10">
        <text>dITP + H2O = dIMP + diphosphate + H(+)</text>
        <dbReference type="Rhea" id="RHEA:28342"/>
        <dbReference type="ChEBI" id="CHEBI:15377"/>
        <dbReference type="ChEBI" id="CHEBI:15378"/>
        <dbReference type="ChEBI" id="CHEBI:33019"/>
        <dbReference type="ChEBI" id="CHEBI:61194"/>
        <dbReference type="ChEBI" id="CHEBI:61382"/>
        <dbReference type="EC" id="3.6.1.66"/>
    </reaction>
</comment>
<feature type="binding site" evidence="10">
    <location>
        <begin position="157"/>
        <end position="160"/>
    </location>
    <ligand>
        <name>substrate</name>
    </ligand>
</feature>
<dbReference type="GO" id="GO:0046872">
    <property type="term" value="F:metal ion binding"/>
    <property type="evidence" value="ECO:0007669"/>
    <property type="project" value="UniProtKB-KW"/>
</dbReference>
<evidence type="ECO:0000256" key="3">
    <source>
        <dbReference type="ARBA" id="ARBA00022723"/>
    </source>
</evidence>
<accession>A0A1I2ZSL6</accession>
<feature type="binding site" evidence="10">
    <location>
        <position position="79"/>
    </location>
    <ligand>
        <name>substrate</name>
    </ligand>
</feature>
<feature type="binding site" evidence="10">
    <location>
        <begin position="185"/>
        <end position="186"/>
    </location>
    <ligand>
        <name>substrate</name>
    </ligand>
</feature>
<comment type="subunit">
    <text evidence="2 10">Homodimer.</text>
</comment>
<keyword evidence="7 10" id="KW-0546">Nucleotide metabolism</keyword>
<evidence type="ECO:0000256" key="8">
    <source>
        <dbReference type="ARBA" id="ARBA00051875"/>
    </source>
</evidence>
<evidence type="ECO:0000256" key="7">
    <source>
        <dbReference type="ARBA" id="ARBA00023080"/>
    </source>
</evidence>
<dbReference type="EC" id="3.6.1.66" evidence="10"/>
<dbReference type="Gene3D" id="3.90.950.10">
    <property type="match status" value="1"/>
</dbReference>
<dbReference type="GO" id="GO:0005829">
    <property type="term" value="C:cytosol"/>
    <property type="evidence" value="ECO:0007669"/>
    <property type="project" value="TreeGrafter"/>
</dbReference>
<dbReference type="GO" id="GO:0035870">
    <property type="term" value="F:dITP diphosphatase activity"/>
    <property type="evidence" value="ECO:0007669"/>
    <property type="project" value="UniProtKB-UniRule"/>
</dbReference>
<gene>
    <name evidence="12" type="ORF">SAMN04489864_11154</name>
</gene>
<keyword evidence="6 10" id="KW-0460">Magnesium</keyword>
<comment type="similarity">
    <text evidence="1 10 11">Belongs to the HAM1 NTPase family.</text>
</comment>
<dbReference type="Pfam" id="PF01725">
    <property type="entry name" value="Ham1p_like"/>
    <property type="match status" value="1"/>
</dbReference>
<dbReference type="InterPro" id="IPR020922">
    <property type="entry name" value="dITP/XTP_pyrophosphatase"/>
</dbReference>
<dbReference type="GO" id="GO:0009117">
    <property type="term" value="P:nucleotide metabolic process"/>
    <property type="evidence" value="ECO:0007669"/>
    <property type="project" value="UniProtKB-KW"/>
</dbReference>
<feature type="active site" description="Proton acceptor" evidence="10">
    <location>
        <position position="78"/>
    </location>
</feature>
<evidence type="ECO:0000313" key="13">
    <source>
        <dbReference type="Proteomes" id="UP000199666"/>
    </source>
</evidence>
<reference evidence="12 13" key="1">
    <citation type="submission" date="2016-10" db="EMBL/GenBank/DDBJ databases">
        <authorList>
            <person name="de Groot N.N."/>
        </authorList>
    </citation>
    <scope>NUCLEOTIDE SEQUENCE [LARGE SCALE GENOMIC DNA]</scope>
    <source>
        <strain evidence="12 13">DSM 18684</strain>
    </source>
</reference>
<dbReference type="GO" id="GO:0009146">
    <property type="term" value="P:purine nucleoside triphosphate catabolic process"/>
    <property type="evidence" value="ECO:0007669"/>
    <property type="project" value="UniProtKB-UniRule"/>
</dbReference>
<evidence type="ECO:0000256" key="11">
    <source>
        <dbReference type="RuleBase" id="RU003781"/>
    </source>
</evidence>
<feature type="binding site" evidence="10">
    <location>
        <position position="78"/>
    </location>
    <ligand>
        <name>Mg(2+)</name>
        <dbReference type="ChEBI" id="CHEBI:18420"/>
    </ligand>
</feature>
<dbReference type="CDD" id="cd00515">
    <property type="entry name" value="HAM1"/>
    <property type="match status" value="1"/>
</dbReference>
<dbReference type="FunFam" id="3.90.950.10:FF:000001">
    <property type="entry name" value="dITP/XTP pyrophosphatase"/>
    <property type="match status" value="1"/>
</dbReference>
<dbReference type="Proteomes" id="UP000199666">
    <property type="component" value="Unassembled WGS sequence"/>
</dbReference>
<evidence type="ECO:0000256" key="1">
    <source>
        <dbReference type="ARBA" id="ARBA00008023"/>
    </source>
</evidence>
<dbReference type="SUPFAM" id="SSF52972">
    <property type="entry name" value="ITPase-like"/>
    <property type="match status" value="1"/>
</dbReference>
<name>A0A1I2ZSL6_9SPHI</name>
<evidence type="ECO:0000256" key="4">
    <source>
        <dbReference type="ARBA" id="ARBA00022741"/>
    </source>
</evidence>
<organism evidence="12 13">
    <name type="scientific">Pedobacter insulae</name>
    <dbReference type="NCBI Taxonomy" id="414048"/>
    <lineage>
        <taxon>Bacteria</taxon>
        <taxon>Pseudomonadati</taxon>
        <taxon>Bacteroidota</taxon>
        <taxon>Sphingobacteriia</taxon>
        <taxon>Sphingobacteriales</taxon>
        <taxon>Sphingobacteriaceae</taxon>
        <taxon>Pedobacter</taxon>
    </lineage>
</organism>
<comment type="cofactor">
    <cofactor evidence="10">
        <name>Mg(2+)</name>
        <dbReference type="ChEBI" id="CHEBI:18420"/>
    </cofactor>
    <text evidence="10">Binds 1 Mg(2+) ion per subunit.</text>
</comment>
<dbReference type="GO" id="GO:0036222">
    <property type="term" value="F:XTP diphosphatase activity"/>
    <property type="evidence" value="ECO:0007669"/>
    <property type="project" value="UniProtKB-UniRule"/>
</dbReference>
<dbReference type="InterPro" id="IPR002637">
    <property type="entry name" value="RdgB/HAM1"/>
</dbReference>
<dbReference type="HAMAP" id="MF_01405">
    <property type="entry name" value="Non_canon_purine_NTPase"/>
    <property type="match status" value="1"/>
</dbReference>
<evidence type="ECO:0000256" key="2">
    <source>
        <dbReference type="ARBA" id="ARBA00011738"/>
    </source>
</evidence>
<keyword evidence="13" id="KW-1185">Reference proteome</keyword>
<comment type="caution">
    <text evidence="10">Lacks conserved residue(s) required for the propagation of feature annotation.</text>
</comment>
<evidence type="ECO:0000256" key="10">
    <source>
        <dbReference type="HAMAP-Rule" id="MF_01405"/>
    </source>
</evidence>
<dbReference type="EMBL" id="FOPP01000011">
    <property type="protein sequence ID" value="SFH40605.1"/>
    <property type="molecule type" value="Genomic_DNA"/>
</dbReference>
<evidence type="ECO:0000313" key="12">
    <source>
        <dbReference type="EMBL" id="SFH40605.1"/>
    </source>
</evidence>
<dbReference type="GO" id="GO:0000166">
    <property type="term" value="F:nucleotide binding"/>
    <property type="evidence" value="ECO:0007669"/>
    <property type="project" value="UniProtKB-KW"/>
</dbReference>
<evidence type="ECO:0000256" key="5">
    <source>
        <dbReference type="ARBA" id="ARBA00022801"/>
    </source>
</evidence>